<dbReference type="AlphaFoldDB" id="A0A382JLN3"/>
<protein>
    <recommendedName>
        <fullName evidence="8">ABC transmembrane type-1 domain-containing protein</fullName>
    </recommendedName>
</protein>
<dbReference type="SUPFAM" id="SSF161098">
    <property type="entry name" value="MetI-like"/>
    <property type="match status" value="1"/>
</dbReference>
<dbReference type="GO" id="GO:0055085">
    <property type="term" value="P:transmembrane transport"/>
    <property type="evidence" value="ECO:0007669"/>
    <property type="project" value="InterPro"/>
</dbReference>
<evidence type="ECO:0000259" key="8">
    <source>
        <dbReference type="PROSITE" id="PS50928"/>
    </source>
</evidence>
<name>A0A382JLN3_9ZZZZ</name>
<evidence type="ECO:0000313" key="9">
    <source>
        <dbReference type="EMBL" id="SVC12595.1"/>
    </source>
</evidence>
<feature type="transmembrane region" description="Helical" evidence="7">
    <location>
        <begin position="62"/>
        <end position="88"/>
    </location>
</feature>
<dbReference type="EMBL" id="UINC01074921">
    <property type="protein sequence ID" value="SVC12595.1"/>
    <property type="molecule type" value="Genomic_DNA"/>
</dbReference>
<dbReference type="PROSITE" id="PS50928">
    <property type="entry name" value="ABC_TM1"/>
    <property type="match status" value="1"/>
</dbReference>
<reference evidence="9" key="1">
    <citation type="submission" date="2018-05" db="EMBL/GenBank/DDBJ databases">
        <authorList>
            <person name="Lanie J.A."/>
            <person name="Ng W.-L."/>
            <person name="Kazmierczak K.M."/>
            <person name="Andrzejewski T.M."/>
            <person name="Davidsen T.M."/>
            <person name="Wayne K.J."/>
            <person name="Tettelin H."/>
            <person name="Glass J.I."/>
            <person name="Rusch D."/>
            <person name="Podicherti R."/>
            <person name="Tsui H.-C.T."/>
            <person name="Winkler M.E."/>
        </authorList>
    </citation>
    <scope>NUCLEOTIDE SEQUENCE</scope>
</reference>
<keyword evidence="2" id="KW-0813">Transport</keyword>
<keyword evidence="6 7" id="KW-0472">Membrane</keyword>
<evidence type="ECO:0000256" key="6">
    <source>
        <dbReference type="ARBA" id="ARBA00023136"/>
    </source>
</evidence>
<proteinExistence type="predicted"/>
<sequence length="126" mass="13573">MSLIIFGAVFAPFIAPFDPQDGDLREISHPPFWLEGGNTTYLLGTNNMGQDMFSRLLFGARISLFVAFIAVIFGLFAGTLTGIVAGYYGGLIDEVLMRLVDLWASLPFLLIALIVAISVGPSLGMV</sequence>
<dbReference type="PANTHER" id="PTHR43386">
    <property type="entry name" value="OLIGOPEPTIDE TRANSPORT SYSTEM PERMEASE PROTEIN APPC"/>
    <property type="match status" value="1"/>
</dbReference>
<dbReference type="Gene3D" id="1.10.3720.10">
    <property type="entry name" value="MetI-like"/>
    <property type="match status" value="1"/>
</dbReference>
<keyword evidence="4 7" id="KW-0812">Transmembrane</keyword>
<evidence type="ECO:0000256" key="4">
    <source>
        <dbReference type="ARBA" id="ARBA00022692"/>
    </source>
</evidence>
<comment type="subcellular location">
    <subcellularLocation>
        <location evidence="1">Cell membrane</location>
        <topology evidence="1">Multi-pass membrane protein</topology>
    </subcellularLocation>
</comment>
<feature type="non-terminal residue" evidence="9">
    <location>
        <position position="126"/>
    </location>
</feature>
<evidence type="ECO:0000256" key="2">
    <source>
        <dbReference type="ARBA" id="ARBA00022448"/>
    </source>
</evidence>
<feature type="transmembrane region" description="Helical" evidence="7">
    <location>
        <begin position="100"/>
        <end position="120"/>
    </location>
</feature>
<accession>A0A382JLN3</accession>
<dbReference type="GO" id="GO:0005886">
    <property type="term" value="C:plasma membrane"/>
    <property type="evidence" value="ECO:0007669"/>
    <property type="project" value="UniProtKB-SubCell"/>
</dbReference>
<keyword evidence="3" id="KW-1003">Cell membrane</keyword>
<keyword evidence="5 7" id="KW-1133">Transmembrane helix</keyword>
<dbReference type="CDD" id="cd06261">
    <property type="entry name" value="TM_PBP2"/>
    <property type="match status" value="1"/>
</dbReference>
<evidence type="ECO:0000256" key="3">
    <source>
        <dbReference type="ARBA" id="ARBA00022475"/>
    </source>
</evidence>
<organism evidence="9">
    <name type="scientific">marine metagenome</name>
    <dbReference type="NCBI Taxonomy" id="408172"/>
    <lineage>
        <taxon>unclassified sequences</taxon>
        <taxon>metagenomes</taxon>
        <taxon>ecological metagenomes</taxon>
    </lineage>
</organism>
<dbReference type="InterPro" id="IPR050366">
    <property type="entry name" value="BP-dependent_transpt_permease"/>
</dbReference>
<dbReference type="InterPro" id="IPR000515">
    <property type="entry name" value="MetI-like"/>
</dbReference>
<dbReference type="PANTHER" id="PTHR43386:SF1">
    <property type="entry name" value="D,D-DIPEPTIDE TRANSPORT SYSTEM PERMEASE PROTEIN DDPC-RELATED"/>
    <property type="match status" value="1"/>
</dbReference>
<dbReference type="InterPro" id="IPR035906">
    <property type="entry name" value="MetI-like_sf"/>
</dbReference>
<feature type="domain" description="ABC transmembrane type-1" evidence="8">
    <location>
        <begin position="60"/>
        <end position="126"/>
    </location>
</feature>
<evidence type="ECO:0000256" key="5">
    <source>
        <dbReference type="ARBA" id="ARBA00022989"/>
    </source>
</evidence>
<gene>
    <name evidence="9" type="ORF">METZ01_LOCUS265449</name>
</gene>
<evidence type="ECO:0000256" key="1">
    <source>
        <dbReference type="ARBA" id="ARBA00004651"/>
    </source>
</evidence>
<evidence type="ECO:0000256" key="7">
    <source>
        <dbReference type="SAM" id="Phobius"/>
    </source>
</evidence>